<comment type="caution">
    <text evidence="4">The sequence shown here is derived from an EMBL/GenBank/DDBJ whole genome shotgun (WGS) entry which is preliminary data.</text>
</comment>
<name>A0A2N7JR13_VIBSP</name>
<organism evidence="4 5">
    <name type="scientific">Vibrio splendidus</name>
    <dbReference type="NCBI Taxonomy" id="29497"/>
    <lineage>
        <taxon>Bacteria</taxon>
        <taxon>Pseudomonadati</taxon>
        <taxon>Pseudomonadota</taxon>
        <taxon>Gammaproteobacteria</taxon>
        <taxon>Vibrionales</taxon>
        <taxon>Vibrionaceae</taxon>
        <taxon>Vibrio</taxon>
    </lineage>
</organism>
<evidence type="ECO:0000259" key="2">
    <source>
        <dbReference type="Pfam" id="PF06586"/>
    </source>
</evidence>
<evidence type="ECO:0000256" key="1">
    <source>
        <dbReference type="SAM" id="SignalP"/>
    </source>
</evidence>
<reference evidence="5" key="1">
    <citation type="submission" date="2016-07" db="EMBL/GenBank/DDBJ databases">
        <title>Nontailed viruses are major unrecognized killers of bacteria in the ocean.</title>
        <authorList>
            <person name="Kauffman K."/>
            <person name="Hussain F."/>
            <person name="Yang J."/>
            <person name="Arevalo P."/>
            <person name="Brown J."/>
            <person name="Cutler M."/>
            <person name="Kelly L."/>
            <person name="Polz M.F."/>
        </authorList>
    </citation>
    <scope>NUCLEOTIDE SEQUENCE [LARGE SCALE GENOMIC DNA]</scope>
    <source>
        <strain evidence="5">10N.261.48.B5</strain>
    </source>
</reference>
<dbReference type="RefSeq" id="WP_102552386.1">
    <property type="nucleotide sequence ID" value="NZ_MCZF01000114.1"/>
</dbReference>
<dbReference type="Pfam" id="PF06586">
    <property type="entry name" value="TraK_N"/>
    <property type="match status" value="1"/>
</dbReference>
<dbReference type="InterPro" id="IPR055397">
    <property type="entry name" value="TraK_C"/>
</dbReference>
<proteinExistence type="predicted"/>
<dbReference type="Pfam" id="PF23536">
    <property type="entry name" value="TraK_C"/>
    <property type="match status" value="1"/>
</dbReference>
<feature type="domain" description="TraK N-terminal" evidence="2">
    <location>
        <begin position="31"/>
        <end position="123"/>
    </location>
</feature>
<keyword evidence="1" id="KW-0732">Signal</keyword>
<dbReference type="NCBIfam" id="TIGR02756">
    <property type="entry name" value="TraK_Ftype"/>
    <property type="match status" value="1"/>
</dbReference>
<dbReference type="AlphaFoldDB" id="A0A2N7JR13"/>
<dbReference type="InterPro" id="IPR014126">
    <property type="entry name" value="TraK_Ftype"/>
</dbReference>
<sequence length="248" mass="27242">MTKLFIALLSTLFIVQPALANKDNVPKASFTFNDGDTIPIQLSSININRLIVKSDKIANMTCPRGFCTTTGNQKDKTGSISVKINIALPFTAHITTTKGRLFALFITPKATPAIVTEFVSSQRYSDEKSVFQRNFDYPTAIAAFSKSMMQWRSTKGPISGFSIHHVDPETLPKDKSSLPVIPQVIFVGKDYSGIIYVVTNRSSKTITLTTAQFYSYAARSAALDKFDLKPNESTHLYVVTGGGANDIR</sequence>
<feature type="chain" id="PRO_5014885882" evidence="1">
    <location>
        <begin position="21"/>
        <end position="248"/>
    </location>
</feature>
<protein>
    <submittedName>
        <fullName evidence="4">Type-F conjugative transfer system secretin TraK</fullName>
    </submittedName>
</protein>
<gene>
    <name evidence="4" type="ORF">BCT54_03415</name>
</gene>
<dbReference type="EMBL" id="MCZF01000114">
    <property type="protein sequence ID" value="PMM53529.1"/>
    <property type="molecule type" value="Genomic_DNA"/>
</dbReference>
<evidence type="ECO:0000313" key="5">
    <source>
        <dbReference type="Proteomes" id="UP000235533"/>
    </source>
</evidence>
<evidence type="ECO:0000259" key="3">
    <source>
        <dbReference type="Pfam" id="PF23536"/>
    </source>
</evidence>
<accession>A0A2N7JR13</accession>
<feature type="signal peptide" evidence="1">
    <location>
        <begin position="1"/>
        <end position="20"/>
    </location>
</feature>
<dbReference type="InterPro" id="IPR010563">
    <property type="entry name" value="TraK_N"/>
</dbReference>
<feature type="domain" description="TraK C-terminal" evidence="3">
    <location>
        <begin position="142"/>
        <end position="240"/>
    </location>
</feature>
<dbReference type="Proteomes" id="UP000235533">
    <property type="component" value="Unassembled WGS sequence"/>
</dbReference>
<evidence type="ECO:0000313" key="4">
    <source>
        <dbReference type="EMBL" id="PMM53529.1"/>
    </source>
</evidence>